<dbReference type="AlphaFoldDB" id="A0A084WU17"/>
<dbReference type="EMBL" id="KE525421">
    <property type="protein sequence ID" value="KFB53711.1"/>
    <property type="molecule type" value="Genomic_DNA"/>
</dbReference>
<dbReference type="EMBL" id="ATLV01026990">
    <property type="status" value="NOT_ANNOTATED_CDS"/>
    <property type="molecule type" value="Genomic_DNA"/>
</dbReference>
<protein>
    <submittedName>
        <fullName evidence="1 2">Uncharacterized protein</fullName>
    </submittedName>
</protein>
<dbReference type="EnsemblMetazoa" id="ASIC022087-RA">
    <property type="protein sequence ID" value="ASIC022087-PA"/>
    <property type="gene ID" value="ASIC022087"/>
</dbReference>
<reference evidence="1 3" key="1">
    <citation type="journal article" date="2014" name="BMC Genomics">
        <title>Genome sequence of Anopheles sinensis provides insight into genetics basis of mosquito competence for malaria parasites.</title>
        <authorList>
            <person name="Zhou D."/>
            <person name="Zhang D."/>
            <person name="Ding G."/>
            <person name="Shi L."/>
            <person name="Hou Q."/>
            <person name="Ye Y."/>
            <person name="Xu Y."/>
            <person name="Zhou H."/>
            <person name="Xiong C."/>
            <person name="Li S."/>
            <person name="Yu J."/>
            <person name="Hong S."/>
            <person name="Yu X."/>
            <person name="Zou P."/>
            <person name="Chen C."/>
            <person name="Chang X."/>
            <person name="Wang W."/>
            <person name="Lv Y."/>
            <person name="Sun Y."/>
            <person name="Ma L."/>
            <person name="Shen B."/>
            <person name="Zhu C."/>
        </authorList>
    </citation>
    <scope>NUCLEOTIDE SEQUENCE [LARGE SCALE GENOMIC DNA]</scope>
</reference>
<organism evidence="1">
    <name type="scientific">Anopheles sinensis</name>
    <name type="common">Mosquito</name>
    <dbReference type="NCBI Taxonomy" id="74873"/>
    <lineage>
        <taxon>Eukaryota</taxon>
        <taxon>Metazoa</taxon>
        <taxon>Ecdysozoa</taxon>
        <taxon>Arthropoda</taxon>
        <taxon>Hexapoda</taxon>
        <taxon>Insecta</taxon>
        <taxon>Pterygota</taxon>
        <taxon>Neoptera</taxon>
        <taxon>Endopterygota</taxon>
        <taxon>Diptera</taxon>
        <taxon>Nematocera</taxon>
        <taxon>Culicoidea</taxon>
        <taxon>Culicidae</taxon>
        <taxon>Anophelinae</taxon>
        <taxon>Anopheles</taxon>
    </lineage>
</organism>
<gene>
    <name evidence="1" type="ORF">ZHAS_00022087</name>
</gene>
<keyword evidence="3" id="KW-1185">Reference proteome</keyword>
<sequence length="62" mass="7346">MCLGEIEDEKPHLIDITPQELAGKRGQRKRLMVYGWVERAQCQPRQSDRKSYRADRNWHHAG</sequence>
<reference evidence="2" key="2">
    <citation type="submission" date="2020-05" db="UniProtKB">
        <authorList>
            <consortium name="EnsemblMetazoa"/>
        </authorList>
    </citation>
    <scope>IDENTIFICATION</scope>
</reference>
<evidence type="ECO:0000313" key="3">
    <source>
        <dbReference type="Proteomes" id="UP000030765"/>
    </source>
</evidence>
<evidence type="ECO:0000313" key="2">
    <source>
        <dbReference type="EnsemblMetazoa" id="ASIC022087-PA"/>
    </source>
</evidence>
<dbReference type="Proteomes" id="UP000030765">
    <property type="component" value="Unassembled WGS sequence"/>
</dbReference>
<accession>A0A084WU17</accession>
<name>A0A084WU17_ANOSI</name>
<proteinExistence type="predicted"/>
<dbReference type="VEuPathDB" id="VectorBase:ASIC022087"/>
<evidence type="ECO:0000313" key="1">
    <source>
        <dbReference type="EMBL" id="KFB53711.1"/>
    </source>
</evidence>